<dbReference type="InterPro" id="IPR007367">
    <property type="entry name" value="DUF433"/>
</dbReference>
<dbReference type="InterPro" id="IPR009057">
    <property type="entry name" value="Homeodomain-like_sf"/>
</dbReference>
<dbReference type="PANTHER" id="PTHR34849:SF3">
    <property type="entry name" value="SSR2962 PROTEIN"/>
    <property type="match status" value="1"/>
</dbReference>
<comment type="caution">
    <text evidence="1">The sequence shown here is derived from an EMBL/GenBank/DDBJ whole genome shotgun (WGS) entry which is preliminary data.</text>
</comment>
<dbReference type="InterPro" id="IPR036388">
    <property type="entry name" value="WH-like_DNA-bd_sf"/>
</dbReference>
<dbReference type="SUPFAM" id="SSF46689">
    <property type="entry name" value="Homeodomain-like"/>
    <property type="match status" value="1"/>
</dbReference>
<evidence type="ECO:0008006" key="3">
    <source>
        <dbReference type="Google" id="ProtNLM"/>
    </source>
</evidence>
<name>A0A3A1YRJ2_9BURK</name>
<organism evidence="1 2">
    <name type="scientific">Neopusillimonas maritima</name>
    <dbReference type="NCBI Taxonomy" id="2026239"/>
    <lineage>
        <taxon>Bacteria</taxon>
        <taxon>Pseudomonadati</taxon>
        <taxon>Pseudomonadota</taxon>
        <taxon>Betaproteobacteria</taxon>
        <taxon>Burkholderiales</taxon>
        <taxon>Alcaligenaceae</taxon>
        <taxon>Neopusillimonas</taxon>
    </lineage>
</organism>
<dbReference type="Proteomes" id="UP000266206">
    <property type="component" value="Unassembled WGS sequence"/>
</dbReference>
<dbReference type="AlphaFoldDB" id="A0A3A1YRJ2"/>
<dbReference type="Gene3D" id="1.10.10.10">
    <property type="entry name" value="Winged helix-like DNA-binding domain superfamily/Winged helix DNA-binding domain"/>
    <property type="match status" value="1"/>
</dbReference>
<protein>
    <recommendedName>
        <fullName evidence="3">DUF433 domain-containing protein</fullName>
    </recommendedName>
</protein>
<accession>A0A3A1YRJ2</accession>
<evidence type="ECO:0000313" key="2">
    <source>
        <dbReference type="Proteomes" id="UP000266206"/>
    </source>
</evidence>
<sequence>MNMHRSTVSTAEAAFLAGLSERKINQAVDDRILPGNLYEKHARNRRFTPMAAAFAKFYFDTEDIMVANTRKTILNTLLDRIQKLHEEDRNGILMLRATGRKKTWQIHPNEFIEIDFNSFITDTKSRFKQLEEMDKVIERNPSIMQGEAVFKGTRVPVHLVLEYLKAGESLKALQEDYPFLTENKIELAKLYNALHPKRGRPKSVKLAHPEWRIQEKTIIQK</sequence>
<gene>
    <name evidence="1" type="ORF">CJP73_12235</name>
</gene>
<proteinExistence type="predicted"/>
<dbReference type="PANTHER" id="PTHR34849">
    <property type="entry name" value="SSL5025 PROTEIN"/>
    <property type="match status" value="1"/>
</dbReference>
<dbReference type="EMBL" id="NQYH01000011">
    <property type="protein sequence ID" value="RIY40106.1"/>
    <property type="molecule type" value="Genomic_DNA"/>
</dbReference>
<reference evidence="1 2" key="1">
    <citation type="submission" date="2017-08" db="EMBL/GenBank/DDBJ databases">
        <title>Pusillimonas indicus sp. nov., a member of the family Alcaligenaceae isolated from surface seawater.</title>
        <authorList>
            <person name="Li J."/>
        </authorList>
    </citation>
    <scope>NUCLEOTIDE SEQUENCE [LARGE SCALE GENOMIC DNA]</scope>
    <source>
        <strain evidence="1 2">L52-1-41</strain>
    </source>
</reference>
<evidence type="ECO:0000313" key="1">
    <source>
        <dbReference type="EMBL" id="RIY40106.1"/>
    </source>
</evidence>
<dbReference type="Pfam" id="PF04255">
    <property type="entry name" value="DUF433"/>
    <property type="match status" value="1"/>
</dbReference>